<evidence type="ECO:0000313" key="6">
    <source>
        <dbReference type="Proteomes" id="UP001629214"/>
    </source>
</evidence>
<evidence type="ECO:0000313" key="5">
    <source>
        <dbReference type="EMBL" id="MFL9880962.1"/>
    </source>
</evidence>
<dbReference type="InterPro" id="IPR028082">
    <property type="entry name" value="Peripla_BP_I"/>
</dbReference>
<dbReference type="CDD" id="cd01392">
    <property type="entry name" value="HTH_LacI"/>
    <property type="match status" value="1"/>
</dbReference>
<sequence>MPPSIKQVAQQAGVSTATVSRLLNKPESVSSDTADKINQAIAALGFRPNFNGRNLRAGRSRTVGVVVPTLSNTVFAQCLQGIELAARSLDYSVMFTATEYRQEDEAAAVDLLLSHRVDGVILTVADASASATLDVLDSERIPYVLTYNQPQQASRLSVSVDNRAAARDAVAHLIALGHTRIQMLSGYFHASDRAIQRYQGYVDAMREHGLTPLTPIEVPRHTGLGVDYLQSFADPQQRPSALFCSNDLLAFAAMRDLRALGLRVPQDISVMGFDGIPLGEMMSPVLASAVQPSEQIGEVALRTLVAAIEQGSPDGAGQPASSILAHAIRHGGSVQIFVP</sequence>
<keyword evidence="2 5" id="KW-0238">DNA-binding</keyword>
<name>A0ABW8ZCS6_9BURK</name>
<dbReference type="GO" id="GO:0003677">
    <property type="term" value="F:DNA binding"/>
    <property type="evidence" value="ECO:0007669"/>
    <property type="project" value="UniProtKB-KW"/>
</dbReference>
<comment type="caution">
    <text evidence="5">The sequence shown here is derived from an EMBL/GenBank/DDBJ whole genome shotgun (WGS) entry which is preliminary data.</text>
</comment>
<evidence type="ECO:0000256" key="1">
    <source>
        <dbReference type="ARBA" id="ARBA00023015"/>
    </source>
</evidence>
<keyword evidence="6" id="KW-1185">Reference proteome</keyword>
<evidence type="ECO:0000256" key="3">
    <source>
        <dbReference type="ARBA" id="ARBA00023163"/>
    </source>
</evidence>
<organism evidence="5 6">
    <name type="scientific">Herbaspirillum rhizosphaerae</name>
    <dbReference type="NCBI Taxonomy" id="346179"/>
    <lineage>
        <taxon>Bacteria</taxon>
        <taxon>Pseudomonadati</taxon>
        <taxon>Pseudomonadota</taxon>
        <taxon>Betaproteobacteria</taxon>
        <taxon>Burkholderiales</taxon>
        <taxon>Oxalobacteraceae</taxon>
        <taxon>Herbaspirillum</taxon>
    </lineage>
</organism>
<keyword evidence="1" id="KW-0805">Transcription regulation</keyword>
<dbReference type="Gene3D" id="3.40.50.2300">
    <property type="match status" value="2"/>
</dbReference>
<gene>
    <name evidence="5" type="ORF">PQR63_21365</name>
</gene>
<dbReference type="SUPFAM" id="SSF47413">
    <property type="entry name" value="lambda repressor-like DNA-binding domains"/>
    <property type="match status" value="1"/>
</dbReference>
<keyword evidence="3" id="KW-0804">Transcription</keyword>
<feature type="domain" description="HTH lacI-type" evidence="4">
    <location>
        <begin position="3"/>
        <end position="57"/>
    </location>
</feature>
<reference evidence="5 6" key="1">
    <citation type="journal article" date="2024" name="Chem. Sci.">
        <title>Discovery of megapolipeptins by genome mining of a Burkholderiales bacteria collection.</title>
        <authorList>
            <person name="Paulo B.S."/>
            <person name="Recchia M.J.J."/>
            <person name="Lee S."/>
            <person name="Fergusson C.H."/>
            <person name="Romanowski S.B."/>
            <person name="Hernandez A."/>
            <person name="Krull N."/>
            <person name="Liu D.Y."/>
            <person name="Cavanagh H."/>
            <person name="Bos A."/>
            <person name="Gray C.A."/>
            <person name="Murphy B.T."/>
            <person name="Linington R.G."/>
            <person name="Eustaquio A.S."/>
        </authorList>
    </citation>
    <scope>NUCLEOTIDE SEQUENCE [LARGE SCALE GENOMIC DNA]</scope>
    <source>
        <strain evidence="5 6">RL21-008-BIB-B</strain>
    </source>
</reference>
<dbReference type="PANTHER" id="PTHR30146">
    <property type="entry name" value="LACI-RELATED TRANSCRIPTIONAL REPRESSOR"/>
    <property type="match status" value="1"/>
</dbReference>
<dbReference type="Gene3D" id="1.10.260.40">
    <property type="entry name" value="lambda repressor-like DNA-binding domains"/>
    <property type="match status" value="1"/>
</dbReference>
<proteinExistence type="predicted"/>
<dbReference type="SMART" id="SM00354">
    <property type="entry name" value="HTH_LACI"/>
    <property type="match status" value="1"/>
</dbReference>
<dbReference type="InterPro" id="IPR000843">
    <property type="entry name" value="HTH_LacI"/>
</dbReference>
<dbReference type="InterPro" id="IPR001761">
    <property type="entry name" value="Peripla_BP/Lac1_sug-bd_dom"/>
</dbReference>
<evidence type="ECO:0000256" key="2">
    <source>
        <dbReference type="ARBA" id="ARBA00023125"/>
    </source>
</evidence>
<dbReference type="PANTHER" id="PTHR30146:SF109">
    <property type="entry name" value="HTH-TYPE TRANSCRIPTIONAL REGULATOR GALS"/>
    <property type="match status" value="1"/>
</dbReference>
<dbReference type="InterPro" id="IPR010982">
    <property type="entry name" value="Lambda_DNA-bd_dom_sf"/>
</dbReference>
<protein>
    <submittedName>
        <fullName evidence="5">LacI family DNA-binding transcriptional regulator</fullName>
    </submittedName>
</protein>
<dbReference type="RefSeq" id="WP_408169960.1">
    <property type="nucleotide sequence ID" value="NZ_JAQQFR010000017.1"/>
</dbReference>
<dbReference type="PROSITE" id="PS50932">
    <property type="entry name" value="HTH_LACI_2"/>
    <property type="match status" value="1"/>
</dbReference>
<evidence type="ECO:0000259" key="4">
    <source>
        <dbReference type="PROSITE" id="PS50932"/>
    </source>
</evidence>
<dbReference type="Pfam" id="PF00532">
    <property type="entry name" value="Peripla_BP_1"/>
    <property type="match status" value="1"/>
</dbReference>
<dbReference type="Pfam" id="PF00356">
    <property type="entry name" value="LacI"/>
    <property type="match status" value="1"/>
</dbReference>
<dbReference type="SUPFAM" id="SSF53822">
    <property type="entry name" value="Periplasmic binding protein-like I"/>
    <property type="match status" value="1"/>
</dbReference>
<dbReference type="Proteomes" id="UP001629214">
    <property type="component" value="Unassembled WGS sequence"/>
</dbReference>
<accession>A0ABW8ZCS6</accession>
<dbReference type="EMBL" id="JAQQFR010000017">
    <property type="protein sequence ID" value="MFL9880962.1"/>
    <property type="molecule type" value="Genomic_DNA"/>
</dbReference>